<dbReference type="EMBL" id="CAMPGE010026060">
    <property type="protein sequence ID" value="CAI2383759.1"/>
    <property type="molecule type" value="Genomic_DNA"/>
</dbReference>
<evidence type="ECO:0000313" key="4">
    <source>
        <dbReference type="Proteomes" id="UP001295684"/>
    </source>
</evidence>
<keyword evidence="4" id="KW-1185">Reference proteome</keyword>
<name>A0AAD1Y392_EUPCR</name>
<evidence type="ECO:0000313" key="3">
    <source>
        <dbReference type="EMBL" id="CAI2383759.1"/>
    </source>
</evidence>
<keyword evidence="1" id="KW-0175">Coiled coil</keyword>
<comment type="caution">
    <text evidence="3">The sequence shown here is derived from an EMBL/GenBank/DDBJ whole genome shotgun (WGS) entry which is preliminary data.</text>
</comment>
<evidence type="ECO:0000256" key="1">
    <source>
        <dbReference type="SAM" id="Coils"/>
    </source>
</evidence>
<dbReference type="AlphaFoldDB" id="A0AAD1Y392"/>
<protein>
    <submittedName>
        <fullName evidence="3">Uncharacterized protein</fullName>
    </submittedName>
</protein>
<proteinExistence type="predicted"/>
<accession>A0AAD1Y392</accession>
<sequence length="142" mass="17195">MEHIRKHGEEWGGQSSSKFLPSKKHVEMIQPKQAPHPLFSTMGRKHIPEQQFRRCTQDEWKPSRVIQKDPGHWMEKHTSKIIERFTIVKPKSERMTTIDNMTLKLKEKKYKQKQETLQEEERIVRELDDWEENHLVQQIEKQ</sequence>
<organism evidence="3 4">
    <name type="scientific">Euplotes crassus</name>
    <dbReference type="NCBI Taxonomy" id="5936"/>
    <lineage>
        <taxon>Eukaryota</taxon>
        <taxon>Sar</taxon>
        <taxon>Alveolata</taxon>
        <taxon>Ciliophora</taxon>
        <taxon>Intramacronucleata</taxon>
        <taxon>Spirotrichea</taxon>
        <taxon>Hypotrichia</taxon>
        <taxon>Euplotida</taxon>
        <taxon>Euplotidae</taxon>
        <taxon>Moneuplotes</taxon>
    </lineage>
</organism>
<reference evidence="3" key="1">
    <citation type="submission" date="2023-07" db="EMBL/GenBank/DDBJ databases">
        <authorList>
            <consortium name="AG Swart"/>
            <person name="Singh M."/>
            <person name="Singh A."/>
            <person name="Seah K."/>
            <person name="Emmerich C."/>
        </authorList>
    </citation>
    <scope>NUCLEOTIDE SEQUENCE</scope>
    <source>
        <strain evidence="3">DP1</strain>
    </source>
</reference>
<feature type="coiled-coil region" evidence="1">
    <location>
        <begin position="100"/>
        <end position="133"/>
    </location>
</feature>
<feature type="region of interest" description="Disordered" evidence="2">
    <location>
        <begin position="1"/>
        <end position="26"/>
    </location>
</feature>
<evidence type="ECO:0000256" key="2">
    <source>
        <dbReference type="SAM" id="MobiDB-lite"/>
    </source>
</evidence>
<gene>
    <name evidence="3" type="ORF">ECRASSUSDP1_LOCUS25270</name>
</gene>
<feature type="compositionally biased region" description="Basic and acidic residues" evidence="2">
    <location>
        <begin position="1"/>
        <end position="10"/>
    </location>
</feature>
<dbReference type="Proteomes" id="UP001295684">
    <property type="component" value="Unassembled WGS sequence"/>
</dbReference>